<dbReference type="Proteomes" id="UP000377595">
    <property type="component" value="Unassembled WGS sequence"/>
</dbReference>
<name>A0A5M3XYY7_9ACTN</name>
<proteinExistence type="predicted"/>
<dbReference type="AlphaFoldDB" id="A0A5M3XYY7"/>
<accession>A0A5M3XYY7</accession>
<reference evidence="1 2" key="1">
    <citation type="submission" date="2019-10" db="EMBL/GenBank/DDBJ databases">
        <title>Whole genome shotgun sequence of Acrocarpospora pleiomorpha NBRC 16267.</title>
        <authorList>
            <person name="Ichikawa N."/>
            <person name="Kimura A."/>
            <person name="Kitahashi Y."/>
            <person name="Komaki H."/>
            <person name="Oguchi A."/>
        </authorList>
    </citation>
    <scope>NUCLEOTIDE SEQUENCE [LARGE SCALE GENOMIC DNA]</scope>
    <source>
        <strain evidence="1 2">NBRC 16267</strain>
    </source>
</reference>
<sequence length="65" mass="7419">MVGAQKVVADLDTALRRIRTCSLPREWARCQKVYGQPSFLGKILIFERELPDRGTVILIRSEIGF</sequence>
<dbReference type="EMBL" id="BLAF01000082">
    <property type="protein sequence ID" value="GES26252.1"/>
    <property type="molecule type" value="Genomic_DNA"/>
</dbReference>
<comment type="caution">
    <text evidence="1">The sequence shown here is derived from an EMBL/GenBank/DDBJ whole genome shotgun (WGS) entry which is preliminary data.</text>
</comment>
<evidence type="ECO:0000313" key="1">
    <source>
        <dbReference type="EMBL" id="GES26252.1"/>
    </source>
</evidence>
<protein>
    <submittedName>
        <fullName evidence="1">Uncharacterized protein</fullName>
    </submittedName>
</protein>
<keyword evidence="2" id="KW-1185">Reference proteome</keyword>
<gene>
    <name evidence="1" type="ORF">Aple_091510</name>
</gene>
<dbReference type="RefSeq" id="WP_218038844.1">
    <property type="nucleotide sequence ID" value="NZ_BAAAHM010000004.1"/>
</dbReference>
<organism evidence="1 2">
    <name type="scientific">Acrocarpospora pleiomorpha</name>
    <dbReference type="NCBI Taxonomy" id="90975"/>
    <lineage>
        <taxon>Bacteria</taxon>
        <taxon>Bacillati</taxon>
        <taxon>Actinomycetota</taxon>
        <taxon>Actinomycetes</taxon>
        <taxon>Streptosporangiales</taxon>
        <taxon>Streptosporangiaceae</taxon>
        <taxon>Acrocarpospora</taxon>
    </lineage>
</organism>
<evidence type="ECO:0000313" key="2">
    <source>
        <dbReference type="Proteomes" id="UP000377595"/>
    </source>
</evidence>